<accession>A0A520MRE6</accession>
<proteinExistence type="predicted"/>
<protein>
    <recommendedName>
        <fullName evidence="4">Lipoprotein</fullName>
    </recommendedName>
</protein>
<evidence type="ECO:0000313" key="3">
    <source>
        <dbReference type="Proteomes" id="UP000320146"/>
    </source>
</evidence>
<evidence type="ECO:0008006" key="4">
    <source>
        <dbReference type="Google" id="ProtNLM"/>
    </source>
</evidence>
<gene>
    <name evidence="2" type="ORF">EVA99_03205</name>
</gene>
<dbReference type="Proteomes" id="UP000320146">
    <property type="component" value="Unassembled WGS sequence"/>
</dbReference>
<comment type="caution">
    <text evidence="2">The sequence shown here is derived from an EMBL/GenBank/DDBJ whole genome shotgun (WGS) entry which is preliminary data.</text>
</comment>
<feature type="signal peptide" evidence="1">
    <location>
        <begin position="1"/>
        <end position="19"/>
    </location>
</feature>
<organism evidence="2 3">
    <name type="scientific">SAR86 cluster bacterium</name>
    <dbReference type="NCBI Taxonomy" id="2030880"/>
    <lineage>
        <taxon>Bacteria</taxon>
        <taxon>Pseudomonadati</taxon>
        <taxon>Pseudomonadota</taxon>
        <taxon>Gammaproteobacteria</taxon>
        <taxon>SAR86 cluster</taxon>
    </lineage>
</organism>
<feature type="chain" id="PRO_5022175533" description="Lipoprotein" evidence="1">
    <location>
        <begin position="20"/>
        <end position="132"/>
    </location>
</feature>
<reference evidence="2 3" key="1">
    <citation type="submission" date="2019-02" db="EMBL/GenBank/DDBJ databases">
        <title>Prokaryotic population dynamics and viral predation in marine succession experiment using metagenomics: the confinement effect.</title>
        <authorList>
            <person name="Haro-Moreno J.M."/>
            <person name="Rodriguez-Valera F."/>
            <person name="Lopez-Perez M."/>
        </authorList>
    </citation>
    <scope>NUCLEOTIDE SEQUENCE [LARGE SCALE GENOMIC DNA]</scope>
    <source>
        <strain evidence="2">MED-G166</strain>
    </source>
</reference>
<dbReference type="EMBL" id="SHBL01000025">
    <property type="protein sequence ID" value="RZO23788.1"/>
    <property type="molecule type" value="Genomic_DNA"/>
</dbReference>
<name>A0A520MRE6_9GAMM</name>
<evidence type="ECO:0000313" key="2">
    <source>
        <dbReference type="EMBL" id="RZO23788.1"/>
    </source>
</evidence>
<keyword evidence="1" id="KW-0732">Signal</keyword>
<dbReference type="AlphaFoldDB" id="A0A520MRE6"/>
<evidence type="ECO:0000256" key="1">
    <source>
        <dbReference type="SAM" id="SignalP"/>
    </source>
</evidence>
<sequence length="132" mass="15203">MFIRNLTILLFLASCSATTFNFKNIKFDDSFTTTDKYELKKCLNSVIEDIDLRDFNFSLSAENITSQGLEFNTKYIGILTLNIPNQDKNIPIQAMRMNTANYISSNMADEERKRIKSLILLEMCQTIQTHVS</sequence>
<dbReference type="PROSITE" id="PS51257">
    <property type="entry name" value="PROKAR_LIPOPROTEIN"/>
    <property type="match status" value="1"/>
</dbReference>